<organism evidence="3">
    <name type="scientific">Eiseniibacteriota bacterium</name>
    <dbReference type="NCBI Taxonomy" id="2212470"/>
    <lineage>
        <taxon>Bacteria</taxon>
        <taxon>Candidatus Eiseniibacteriota</taxon>
    </lineage>
</organism>
<dbReference type="GO" id="GO:0044874">
    <property type="term" value="P:lipoprotein localization to outer membrane"/>
    <property type="evidence" value="ECO:0007669"/>
    <property type="project" value="TreeGrafter"/>
</dbReference>
<dbReference type="Proteomes" id="UP000886069">
    <property type="component" value="Unassembled WGS sequence"/>
</dbReference>
<dbReference type="InterPro" id="IPR025857">
    <property type="entry name" value="MacB_PCD"/>
</dbReference>
<keyword evidence="1" id="KW-1133">Transmembrane helix</keyword>
<dbReference type="Pfam" id="PF12704">
    <property type="entry name" value="MacB_PCD"/>
    <property type="match status" value="1"/>
</dbReference>
<reference evidence="3" key="1">
    <citation type="journal article" date="2020" name="mSystems">
        <title>Genome- and Community-Level Interaction Insights into Carbon Utilization and Element Cycling Functions of Hydrothermarchaeota in Hydrothermal Sediment.</title>
        <authorList>
            <person name="Zhou Z."/>
            <person name="Liu Y."/>
            <person name="Xu W."/>
            <person name="Pan J."/>
            <person name="Luo Z.H."/>
            <person name="Li M."/>
        </authorList>
    </citation>
    <scope>NUCLEOTIDE SEQUENCE [LARGE SCALE GENOMIC DNA]</scope>
    <source>
        <strain evidence="3">SpSt-1233</strain>
    </source>
</reference>
<dbReference type="PANTHER" id="PTHR30489:SF0">
    <property type="entry name" value="LIPOPROTEIN-RELEASING SYSTEM TRANSMEMBRANE PROTEIN LOLE"/>
    <property type="match status" value="1"/>
</dbReference>
<dbReference type="PANTHER" id="PTHR30489">
    <property type="entry name" value="LIPOPROTEIN-RELEASING SYSTEM TRANSMEMBRANE PROTEIN LOLE"/>
    <property type="match status" value="1"/>
</dbReference>
<evidence type="ECO:0000259" key="2">
    <source>
        <dbReference type="Pfam" id="PF12704"/>
    </source>
</evidence>
<evidence type="ECO:0000313" key="3">
    <source>
        <dbReference type="EMBL" id="HER44042.1"/>
    </source>
</evidence>
<dbReference type="AlphaFoldDB" id="A0A7V2F3R4"/>
<proteinExistence type="predicted"/>
<protein>
    <recommendedName>
        <fullName evidence="2">MacB-like periplasmic core domain-containing protein</fullName>
    </recommendedName>
</protein>
<feature type="domain" description="MacB-like periplasmic core" evidence="2">
    <location>
        <begin position="21"/>
        <end position="219"/>
    </location>
</feature>
<dbReference type="InterPro" id="IPR051447">
    <property type="entry name" value="Lipoprotein-release_system"/>
</dbReference>
<dbReference type="GO" id="GO:0098797">
    <property type="term" value="C:plasma membrane protein complex"/>
    <property type="evidence" value="ECO:0007669"/>
    <property type="project" value="TreeGrafter"/>
</dbReference>
<accession>A0A7V2F3R4</accession>
<comment type="caution">
    <text evidence="3">The sequence shown here is derived from an EMBL/GenBank/DDBJ whole genome shotgun (WGS) entry which is preliminary data.</text>
</comment>
<sequence length="310" mass="33777">MTIFLLKGLLRDKNRSTFPVIIVLLGVAVAVLMYCFMLGVMDDVLRSNARLDTGHLKIMTRSFKEISSQLPNDLGLAGVEELLDALERDFPDITWAPRIRFGGLLDIPDDTGETRSQGPAYGIAADLLGPGSIEPDLLNLERALIRGRLPEAPGEILVSEEFAANLEAGIGETATLIGSTSTGSMAIHNFTIAGTIRFGIDALDRNTLIADIADVRYALDMPDGASEILGFFPNLVYDEDRAARIAARFNAGSGDPENDFSPVMVTQYDQNGLGEYMDVVERNISVMLFVFLFVMSLVLWNAGLMAGIRR</sequence>
<name>A0A7V2F3R4_UNCEI</name>
<keyword evidence="1" id="KW-0472">Membrane</keyword>
<feature type="non-terminal residue" evidence="3">
    <location>
        <position position="310"/>
    </location>
</feature>
<gene>
    <name evidence="3" type="ORF">ENO08_06245</name>
</gene>
<feature type="transmembrane region" description="Helical" evidence="1">
    <location>
        <begin position="286"/>
        <end position="308"/>
    </location>
</feature>
<keyword evidence="1" id="KW-0812">Transmembrane</keyword>
<evidence type="ECO:0000256" key="1">
    <source>
        <dbReference type="SAM" id="Phobius"/>
    </source>
</evidence>
<feature type="transmembrane region" description="Helical" evidence="1">
    <location>
        <begin position="20"/>
        <end position="41"/>
    </location>
</feature>
<dbReference type="EMBL" id="DSEC01000440">
    <property type="protein sequence ID" value="HER44042.1"/>
    <property type="molecule type" value="Genomic_DNA"/>
</dbReference>